<dbReference type="AlphaFoldDB" id="G3HJ53"/>
<dbReference type="GO" id="GO:0030286">
    <property type="term" value="C:dynein complex"/>
    <property type="evidence" value="ECO:0007669"/>
    <property type="project" value="InterPro"/>
</dbReference>
<comment type="similarity">
    <text evidence="1">Belongs to the dynein heavy chain family.</text>
</comment>
<dbReference type="Pfam" id="PF12780">
    <property type="entry name" value="AAA_8"/>
    <property type="match status" value="1"/>
</dbReference>
<dbReference type="InParanoid" id="G3HJ53"/>
<dbReference type="InterPro" id="IPR026983">
    <property type="entry name" value="DHC"/>
</dbReference>
<evidence type="ECO:0000313" key="4">
    <source>
        <dbReference type="EMBL" id="EGV97392.1"/>
    </source>
</evidence>
<dbReference type="EMBL" id="JH000423">
    <property type="protein sequence ID" value="EGV97392.1"/>
    <property type="molecule type" value="Genomic_DNA"/>
</dbReference>
<dbReference type="Gene3D" id="1.10.472.130">
    <property type="match status" value="1"/>
</dbReference>
<gene>
    <name evidence="4" type="ORF">I79_010687</name>
</gene>
<protein>
    <submittedName>
        <fullName evidence="4">Dynein beta chain, ciliary</fullName>
    </submittedName>
</protein>
<feature type="domain" description="Dynein heavy chain AAA module D4" evidence="2">
    <location>
        <begin position="501"/>
        <end position="610"/>
    </location>
</feature>
<dbReference type="GO" id="GO:0045505">
    <property type="term" value="F:dynein intermediate chain binding"/>
    <property type="evidence" value="ECO:0007669"/>
    <property type="project" value="InterPro"/>
</dbReference>
<dbReference type="InterPro" id="IPR024317">
    <property type="entry name" value="Dynein_heavy_chain_D4_dom"/>
</dbReference>
<evidence type="ECO:0000259" key="3">
    <source>
        <dbReference type="Pfam" id="PF17852"/>
    </source>
</evidence>
<feature type="domain" description="Dynein heavy chain AAA 5 extension" evidence="3">
    <location>
        <begin position="124"/>
        <end position="242"/>
    </location>
</feature>
<proteinExistence type="inferred from homology"/>
<dbReference type="PANTHER" id="PTHR45703:SF12">
    <property type="entry name" value="DYNEIN AXONEMAL HEAVY CHAIN 11"/>
    <property type="match status" value="1"/>
</dbReference>
<dbReference type="InterPro" id="IPR041466">
    <property type="entry name" value="Dynein_AAA5_ext"/>
</dbReference>
<dbReference type="STRING" id="10029.G3HJ53"/>
<organism evidence="4 5">
    <name type="scientific">Cricetulus griseus</name>
    <name type="common">Chinese hamster</name>
    <name type="synonym">Cricetulus barabensis griseus</name>
    <dbReference type="NCBI Taxonomy" id="10029"/>
    <lineage>
        <taxon>Eukaryota</taxon>
        <taxon>Metazoa</taxon>
        <taxon>Chordata</taxon>
        <taxon>Craniata</taxon>
        <taxon>Vertebrata</taxon>
        <taxon>Euteleostomi</taxon>
        <taxon>Mammalia</taxon>
        <taxon>Eutheria</taxon>
        <taxon>Euarchontoglires</taxon>
        <taxon>Glires</taxon>
        <taxon>Rodentia</taxon>
        <taxon>Myomorpha</taxon>
        <taxon>Muroidea</taxon>
        <taxon>Cricetidae</taxon>
        <taxon>Cricetinae</taxon>
        <taxon>Cricetulus</taxon>
    </lineage>
</organism>
<dbReference type="GO" id="GO:0051959">
    <property type="term" value="F:dynein light intermediate chain binding"/>
    <property type="evidence" value="ECO:0007669"/>
    <property type="project" value="InterPro"/>
</dbReference>
<dbReference type="FunFam" id="1.10.472.130:FF:000001">
    <property type="entry name" value="Dynein, axonemal, heavy chain 9"/>
    <property type="match status" value="1"/>
</dbReference>
<dbReference type="Pfam" id="PF17852">
    <property type="entry name" value="Dynein_AAA_lid"/>
    <property type="match status" value="1"/>
</dbReference>
<name>G3HJ53_CRIGR</name>
<dbReference type="GO" id="GO:0007018">
    <property type="term" value="P:microtubule-based movement"/>
    <property type="evidence" value="ECO:0007669"/>
    <property type="project" value="InterPro"/>
</dbReference>
<dbReference type="InterPro" id="IPR027417">
    <property type="entry name" value="P-loop_NTPase"/>
</dbReference>
<dbReference type="Proteomes" id="UP000001075">
    <property type="component" value="Unassembled WGS sequence"/>
</dbReference>
<dbReference type="SUPFAM" id="SSF52540">
    <property type="entry name" value="P-loop containing nucleoside triphosphate hydrolases"/>
    <property type="match status" value="2"/>
</dbReference>
<evidence type="ECO:0000313" key="5">
    <source>
        <dbReference type="Proteomes" id="UP000001075"/>
    </source>
</evidence>
<sequence>MHDGWESSLIEGILSSILREQANLRHDGPTWIVLDGDIDPLWIESLNTVMDDNKVLTLASNERVALTSSMRLLFETHHLRTATPATVSRAGILYVNPQDLGWNPYVASWIDRRRHQSEKANLTILFDKYIPVCLEKLRTSFKSITSVPESSLVQTICTLLECLLTPENVPSDSPKEAYELYFVFACVWAFGGTLLRDQLSDYQADFSRWWHKEMKSVKFPSQGTIFDYYLDHKTKKFLPWTDKVPPLTMDVDLPLKTLLVHTPETTRLRYFTELLLEKGKPLMLVGNAGVGKTVFLSNTMASLSEDYIVSRVPFNYYTTSAMLQRILEKPLEKKAGRNYGPRGNKKLVYFIDDLNMPEVDCYGTVQPHALLRQHIDYGHWYDRQKVMLKEIRSCQYVACMNPMVGSFSINPRLQATIAFHRMMAESFVPTAIKFHYIFNLRDLSNIFQGADNSVLVQQPLIYCHFAHGEKDPCYMPVKDWEGLKAILREMVDNYNELHSAMHLVLFEDAMQHVCRISRILRTPQGHALLVGVGGSGKQSLSRLAAYICSLEVFQITLTEGYGTQELRVDLANLCIRTGAKNMPTVFLLTDAHVLDESFLVLINDLLASGD</sequence>
<dbReference type="PANTHER" id="PTHR45703">
    <property type="entry name" value="DYNEIN HEAVY CHAIN"/>
    <property type="match status" value="1"/>
</dbReference>
<accession>G3HJ53</accession>
<reference evidence="5" key="1">
    <citation type="journal article" date="2011" name="Nat. Biotechnol.">
        <title>The genomic sequence of the Chinese hamster ovary (CHO)-K1 cell line.</title>
        <authorList>
            <person name="Xu X."/>
            <person name="Nagarajan H."/>
            <person name="Lewis N.E."/>
            <person name="Pan S."/>
            <person name="Cai Z."/>
            <person name="Liu X."/>
            <person name="Chen W."/>
            <person name="Xie M."/>
            <person name="Wang W."/>
            <person name="Hammond S."/>
            <person name="Andersen M.R."/>
            <person name="Neff N."/>
            <person name="Passarelli B."/>
            <person name="Koh W."/>
            <person name="Fan H.C."/>
            <person name="Wang J."/>
            <person name="Gui Y."/>
            <person name="Lee K.H."/>
            <person name="Betenbaugh M.J."/>
            <person name="Quake S.R."/>
            <person name="Famili I."/>
            <person name="Palsson B.O."/>
            <person name="Wang J."/>
        </authorList>
    </citation>
    <scope>NUCLEOTIDE SEQUENCE [LARGE SCALE GENOMIC DNA]</scope>
    <source>
        <strain evidence="5">CHO K1 cell line</strain>
    </source>
</reference>
<evidence type="ECO:0000256" key="1">
    <source>
        <dbReference type="ARBA" id="ARBA00008887"/>
    </source>
</evidence>
<evidence type="ECO:0000259" key="2">
    <source>
        <dbReference type="Pfam" id="PF12780"/>
    </source>
</evidence>
<dbReference type="Gene3D" id="3.40.50.300">
    <property type="entry name" value="P-loop containing nucleotide triphosphate hydrolases"/>
    <property type="match status" value="3"/>
</dbReference>
<dbReference type="Pfam" id="PF12775">
    <property type="entry name" value="AAA_7"/>
    <property type="match status" value="1"/>
</dbReference>